<dbReference type="Pfam" id="PF21787">
    <property type="entry name" value="TNP-like_RNaseH_N"/>
    <property type="match status" value="1"/>
</dbReference>
<reference evidence="5 6" key="1">
    <citation type="submission" date="2019-08" db="EMBL/GenBank/DDBJ databases">
        <title>Whole genome of Aphis craccivora.</title>
        <authorList>
            <person name="Voronova N.V."/>
            <person name="Shulinski R.S."/>
            <person name="Bandarenka Y.V."/>
            <person name="Zhorov D.G."/>
            <person name="Warner D."/>
        </authorList>
    </citation>
    <scope>NUCLEOTIDE SEQUENCE [LARGE SCALE GENOMIC DNA]</scope>
    <source>
        <strain evidence="5">180601</strain>
        <tissue evidence="5">Whole Body</tissue>
    </source>
</reference>
<evidence type="ECO:0000259" key="1">
    <source>
        <dbReference type="Pfam" id="PF12017"/>
    </source>
</evidence>
<feature type="domain" description="THAP9-like helix-turn-helix" evidence="1">
    <location>
        <begin position="104"/>
        <end position="180"/>
    </location>
</feature>
<name>A0A6G0VXE0_APHCR</name>
<accession>A0A6G0VXE0</accession>
<comment type="caution">
    <text evidence="5">The sequence shown here is derived from an EMBL/GenBank/DDBJ whole genome shotgun (WGS) entry which is preliminary data.</text>
</comment>
<proteinExistence type="predicted"/>
<protein>
    <submittedName>
        <fullName evidence="5">THAP-type domain-containing protein</fullName>
    </submittedName>
</protein>
<dbReference type="InterPro" id="IPR021896">
    <property type="entry name" value="THAP9-like_HTH"/>
</dbReference>
<feature type="non-terminal residue" evidence="5">
    <location>
        <position position="1"/>
    </location>
</feature>
<dbReference type="Proteomes" id="UP000478052">
    <property type="component" value="Unassembled WGS sequence"/>
</dbReference>
<dbReference type="InterPro" id="IPR048365">
    <property type="entry name" value="TNP-like_RNaseH_N"/>
</dbReference>
<feature type="domain" description="Transposable element P transposase-like GTP-binding insertion" evidence="3">
    <location>
        <begin position="350"/>
        <end position="472"/>
    </location>
</feature>
<dbReference type="AlphaFoldDB" id="A0A6G0VXE0"/>
<evidence type="ECO:0000259" key="3">
    <source>
        <dbReference type="Pfam" id="PF21788"/>
    </source>
</evidence>
<sequence>VVVISDENYTFNIISPETPEKSSSINMKNSLITPEFAKSRKRKCFIGNFTNEDLNSPKRQKNFLNVTKKILFKKRKQIKTLQKQKGRLIKKIRTMKQLMTHLREEKNLISQNCFSHLQETLPDIENEILMKQLKIKSSKQISPALRTFALTLNFYSPSAYNYVRSSFNKVLPHPSTLRKWYSTIDGSPSFTSEALNAIKIKSEEMLAKGKQLICGLIMDEMYIKENIHYNGKRLQGYINYGIKTDEVDGLPKAREALVFLLVSINSHWKIPIAYFLTNGLNIQEKANLVNTVLSFVHDKGVSVKTFTFDGAATNISMSACLGANLTMPCIKSYFTHPETKQKVHIFLDPAHMLKHCRNTLGDWGVLYDKNGQLIKWDYFKELVTIQDKTGLHCGTKIRSRHINYQKEKMKVKLACQTFSSSVADAFLYCSDILKLEAFKNVNATITFCKNINNIFDFLNTRNFLTKTQFKKPLKAKDEENILIIIEESIEYIKSLQVKIENKFVPLIKSGRKTGFLGLIVCLQSVKEFYFDVIKTSTLEFFLTYKISQDHLEMLFSNISSMGGFNNNPTASQFEAAYKRLIIHTELKISKEANCQVLDCTPILTVSSNKKIENKIGNLDLICAEDYEETDTFENINNYNNELMFVDDVIQYIAGFVVRKLYKQITCNICLHLLSDDKMIPKQLSLLDIKNRGGLTKPTKDMIYLCKIAEITFRTFQQALPSIKYDIIEYLTIKATSKLQITKIFKEISDHILDQSPLDNHLLQLIKMSFKCYFKIRVHHYNLTISQPQQRIRSSLTKIIHFKNQC</sequence>
<gene>
    <name evidence="5" type="ORF">FWK35_00035160</name>
</gene>
<organism evidence="5 6">
    <name type="scientific">Aphis craccivora</name>
    <name type="common">Cowpea aphid</name>
    <dbReference type="NCBI Taxonomy" id="307492"/>
    <lineage>
        <taxon>Eukaryota</taxon>
        <taxon>Metazoa</taxon>
        <taxon>Ecdysozoa</taxon>
        <taxon>Arthropoda</taxon>
        <taxon>Hexapoda</taxon>
        <taxon>Insecta</taxon>
        <taxon>Pterygota</taxon>
        <taxon>Neoptera</taxon>
        <taxon>Paraneoptera</taxon>
        <taxon>Hemiptera</taxon>
        <taxon>Sternorrhyncha</taxon>
        <taxon>Aphidomorpha</taxon>
        <taxon>Aphidoidea</taxon>
        <taxon>Aphididae</taxon>
        <taxon>Aphidini</taxon>
        <taxon>Aphis</taxon>
        <taxon>Aphis</taxon>
    </lineage>
</organism>
<evidence type="ECO:0000313" key="5">
    <source>
        <dbReference type="EMBL" id="KAF0710444.1"/>
    </source>
</evidence>
<dbReference type="EMBL" id="VUJU01011654">
    <property type="protein sequence ID" value="KAF0710444.1"/>
    <property type="molecule type" value="Genomic_DNA"/>
</dbReference>
<dbReference type="PANTHER" id="PTHR47577">
    <property type="entry name" value="THAP DOMAIN-CONTAINING PROTEIN 6"/>
    <property type="match status" value="1"/>
</dbReference>
<dbReference type="PANTHER" id="PTHR47577:SF2">
    <property type="entry name" value="THAP DOMAIN CONTAINING 9"/>
    <property type="match status" value="1"/>
</dbReference>
<evidence type="ECO:0000259" key="2">
    <source>
        <dbReference type="Pfam" id="PF21787"/>
    </source>
</evidence>
<dbReference type="InterPro" id="IPR048366">
    <property type="entry name" value="TNP-like_GBD"/>
</dbReference>
<dbReference type="Pfam" id="PF21789">
    <property type="entry name" value="TNP-like_RNaseH_C"/>
    <property type="match status" value="1"/>
</dbReference>
<feature type="domain" description="Transposable element P transposase-like RNase H C-terminal" evidence="4">
    <location>
        <begin position="544"/>
        <end position="578"/>
    </location>
</feature>
<feature type="domain" description="Transposable element P transposase-like RNase H" evidence="2">
    <location>
        <begin position="187"/>
        <end position="322"/>
    </location>
</feature>
<evidence type="ECO:0000313" key="6">
    <source>
        <dbReference type="Proteomes" id="UP000478052"/>
    </source>
</evidence>
<evidence type="ECO:0000259" key="4">
    <source>
        <dbReference type="Pfam" id="PF21789"/>
    </source>
</evidence>
<dbReference type="Pfam" id="PF21788">
    <property type="entry name" value="TNP-like_GBD"/>
    <property type="match status" value="1"/>
</dbReference>
<dbReference type="InterPro" id="IPR048367">
    <property type="entry name" value="TNP-like_RNaseH_C"/>
</dbReference>
<dbReference type="Pfam" id="PF12017">
    <property type="entry name" value="Tnp_P_element"/>
    <property type="match status" value="1"/>
</dbReference>
<keyword evidence="6" id="KW-1185">Reference proteome</keyword>
<dbReference type="OrthoDB" id="6760869at2759"/>